<dbReference type="InterPro" id="IPR000515">
    <property type="entry name" value="MetI-like"/>
</dbReference>
<dbReference type="Pfam" id="PF00528">
    <property type="entry name" value="BPD_transp_1"/>
    <property type="match status" value="1"/>
</dbReference>
<feature type="transmembrane region" description="Helical" evidence="7">
    <location>
        <begin position="90"/>
        <end position="110"/>
    </location>
</feature>
<dbReference type="SUPFAM" id="SSF161098">
    <property type="entry name" value="MetI-like"/>
    <property type="match status" value="1"/>
</dbReference>
<feature type="transmembrane region" description="Helical" evidence="7">
    <location>
        <begin position="25"/>
        <end position="46"/>
    </location>
</feature>
<dbReference type="GO" id="GO:0005886">
    <property type="term" value="C:plasma membrane"/>
    <property type="evidence" value="ECO:0007669"/>
    <property type="project" value="UniProtKB-SubCell"/>
</dbReference>
<comment type="subcellular location">
    <subcellularLocation>
        <location evidence="1 7">Cell membrane</location>
        <topology evidence="1 7">Multi-pass membrane protein</topology>
    </subcellularLocation>
</comment>
<protein>
    <submittedName>
        <fullName evidence="9">Carbohydrate ABC transporter permease</fullName>
    </submittedName>
</protein>
<keyword evidence="2 7" id="KW-0813">Transport</keyword>
<evidence type="ECO:0000256" key="6">
    <source>
        <dbReference type="ARBA" id="ARBA00023136"/>
    </source>
</evidence>
<name>A0A6B1DRV0_9CHLR</name>
<dbReference type="GO" id="GO:0055085">
    <property type="term" value="P:transmembrane transport"/>
    <property type="evidence" value="ECO:0007669"/>
    <property type="project" value="InterPro"/>
</dbReference>
<comment type="caution">
    <text evidence="9">The sequence shown here is derived from an EMBL/GenBank/DDBJ whole genome shotgun (WGS) entry which is preliminary data.</text>
</comment>
<proteinExistence type="inferred from homology"/>
<reference evidence="9" key="1">
    <citation type="submission" date="2019-09" db="EMBL/GenBank/DDBJ databases">
        <title>Characterisation of the sponge microbiome using genome-centric metagenomics.</title>
        <authorList>
            <person name="Engelberts J.P."/>
            <person name="Robbins S.J."/>
            <person name="De Goeij J.M."/>
            <person name="Aranda M."/>
            <person name="Bell S.C."/>
            <person name="Webster N.S."/>
        </authorList>
    </citation>
    <scope>NUCLEOTIDE SEQUENCE</scope>
    <source>
        <strain evidence="9">SB0662_bin_9</strain>
    </source>
</reference>
<dbReference type="PANTHER" id="PTHR43744:SF12">
    <property type="entry name" value="ABC TRANSPORTER PERMEASE PROTEIN MG189-RELATED"/>
    <property type="match status" value="1"/>
</dbReference>
<comment type="similarity">
    <text evidence="7">Belongs to the binding-protein-dependent transport system permease family.</text>
</comment>
<feature type="transmembrane region" description="Helical" evidence="7">
    <location>
        <begin position="158"/>
        <end position="177"/>
    </location>
</feature>
<gene>
    <name evidence="9" type="ORF">F4Y08_08930</name>
</gene>
<dbReference type="CDD" id="cd06261">
    <property type="entry name" value="TM_PBP2"/>
    <property type="match status" value="1"/>
</dbReference>
<keyword evidence="3" id="KW-1003">Cell membrane</keyword>
<evidence type="ECO:0000256" key="4">
    <source>
        <dbReference type="ARBA" id="ARBA00022692"/>
    </source>
</evidence>
<keyword evidence="6 7" id="KW-0472">Membrane</keyword>
<evidence type="ECO:0000256" key="3">
    <source>
        <dbReference type="ARBA" id="ARBA00022475"/>
    </source>
</evidence>
<evidence type="ECO:0000256" key="7">
    <source>
        <dbReference type="RuleBase" id="RU363032"/>
    </source>
</evidence>
<feature type="transmembrane region" description="Helical" evidence="7">
    <location>
        <begin position="261"/>
        <end position="283"/>
    </location>
</feature>
<evidence type="ECO:0000256" key="1">
    <source>
        <dbReference type="ARBA" id="ARBA00004651"/>
    </source>
</evidence>
<feature type="transmembrane region" description="Helical" evidence="7">
    <location>
        <begin position="122"/>
        <end position="146"/>
    </location>
</feature>
<keyword evidence="4 7" id="KW-0812">Transmembrane</keyword>
<evidence type="ECO:0000313" key="9">
    <source>
        <dbReference type="EMBL" id="MYD90440.1"/>
    </source>
</evidence>
<dbReference type="AlphaFoldDB" id="A0A6B1DRV0"/>
<organism evidence="9">
    <name type="scientific">Caldilineaceae bacterium SB0662_bin_9</name>
    <dbReference type="NCBI Taxonomy" id="2605258"/>
    <lineage>
        <taxon>Bacteria</taxon>
        <taxon>Bacillati</taxon>
        <taxon>Chloroflexota</taxon>
        <taxon>Caldilineae</taxon>
        <taxon>Caldilineales</taxon>
        <taxon>Caldilineaceae</taxon>
    </lineage>
</organism>
<feature type="domain" description="ABC transmembrane type-1" evidence="8">
    <location>
        <begin position="87"/>
        <end position="283"/>
    </location>
</feature>
<dbReference type="InterPro" id="IPR035906">
    <property type="entry name" value="MetI-like_sf"/>
</dbReference>
<keyword evidence="5 7" id="KW-1133">Transmembrane helix</keyword>
<dbReference type="Gene3D" id="1.10.3720.10">
    <property type="entry name" value="MetI-like"/>
    <property type="match status" value="1"/>
</dbReference>
<dbReference type="PROSITE" id="PS50928">
    <property type="entry name" value="ABC_TM1"/>
    <property type="match status" value="1"/>
</dbReference>
<evidence type="ECO:0000256" key="2">
    <source>
        <dbReference type="ARBA" id="ARBA00022448"/>
    </source>
</evidence>
<evidence type="ECO:0000256" key="5">
    <source>
        <dbReference type="ARBA" id="ARBA00022989"/>
    </source>
</evidence>
<dbReference type="EMBL" id="VXPY01000062">
    <property type="protein sequence ID" value="MYD90440.1"/>
    <property type="molecule type" value="Genomic_DNA"/>
</dbReference>
<sequence>MTTQTAATHYPQPWHQRVLELLGHILKYFVLIVLAVSFVLPFYWMVSSAVKDDAQVYVVPPIWFPNPQFWENFWNAWNSETFNLWTFNTVVRYAIPATVGVVLSSSLVAYSFSRIEWKGRNALFAIVLATMMIPDWVRLVPLFVIFKKLGWINTFNPLVVPQFFGSAFFIFLLRQFFMALPLELSDAARIDGASELRIFLRIILPLSKAALAVVGLFTFMNAWNDYLGPLIYINQEHKWVLTLGVGRLRGAVYEIGNTKLAYPWLMAVSSLITLPVFLAFFFAQRSFIEGISLTGLKG</sequence>
<dbReference type="PANTHER" id="PTHR43744">
    <property type="entry name" value="ABC TRANSPORTER PERMEASE PROTEIN MG189-RELATED-RELATED"/>
    <property type="match status" value="1"/>
</dbReference>
<accession>A0A6B1DRV0</accession>
<evidence type="ECO:0000259" key="8">
    <source>
        <dbReference type="PROSITE" id="PS50928"/>
    </source>
</evidence>
<feature type="transmembrane region" description="Helical" evidence="7">
    <location>
        <begin position="198"/>
        <end position="220"/>
    </location>
</feature>